<name>A0A0F6YIQ6_9BACT</name>
<dbReference type="Gene3D" id="3.30.70.20">
    <property type="match status" value="2"/>
</dbReference>
<dbReference type="Gene3D" id="2.40.40.20">
    <property type="match status" value="1"/>
</dbReference>
<dbReference type="NCBIfam" id="TIGR01409">
    <property type="entry name" value="TAT_signal_seq"/>
    <property type="match status" value="1"/>
</dbReference>
<accession>A0A0F6YIQ6</accession>
<organism evidence="3 4">
    <name type="scientific">Sandaracinus amylolyticus</name>
    <dbReference type="NCBI Taxonomy" id="927083"/>
    <lineage>
        <taxon>Bacteria</taxon>
        <taxon>Pseudomonadati</taxon>
        <taxon>Myxococcota</taxon>
        <taxon>Polyangia</taxon>
        <taxon>Polyangiales</taxon>
        <taxon>Sandaracinaceae</taxon>
        <taxon>Sandaracinus</taxon>
    </lineage>
</organism>
<dbReference type="CDD" id="cd02784">
    <property type="entry name" value="MopB_CT_PHLH"/>
    <property type="match status" value="1"/>
</dbReference>
<evidence type="ECO:0000256" key="1">
    <source>
        <dbReference type="SAM" id="MobiDB-lite"/>
    </source>
</evidence>
<dbReference type="EMBL" id="CP011125">
    <property type="protein sequence ID" value="AKF06451.1"/>
    <property type="molecule type" value="Genomic_DNA"/>
</dbReference>
<dbReference type="InterPro" id="IPR019546">
    <property type="entry name" value="TAT_signal_bac_arc"/>
</dbReference>
<dbReference type="SUPFAM" id="SSF50692">
    <property type="entry name" value="ADC-like"/>
    <property type="match status" value="1"/>
</dbReference>
<dbReference type="SUPFAM" id="SSF53706">
    <property type="entry name" value="Formate dehydrogenase/DMSO reductase, domains 1-3"/>
    <property type="match status" value="1"/>
</dbReference>
<dbReference type="STRING" id="927083.DB32_003600"/>
<dbReference type="Gene3D" id="3.30.2070.10">
    <property type="entry name" value="Formate dehydrogenase/DMSO reductase"/>
    <property type="match status" value="1"/>
</dbReference>
<dbReference type="InterPro" id="IPR006311">
    <property type="entry name" value="TAT_signal"/>
</dbReference>
<keyword evidence="4" id="KW-1185">Reference proteome</keyword>
<evidence type="ECO:0000259" key="2">
    <source>
        <dbReference type="PROSITE" id="PS51379"/>
    </source>
</evidence>
<evidence type="ECO:0000313" key="3">
    <source>
        <dbReference type="EMBL" id="AKF06451.1"/>
    </source>
</evidence>
<dbReference type="Gene3D" id="3.40.50.740">
    <property type="match status" value="1"/>
</dbReference>
<dbReference type="Proteomes" id="UP000034883">
    <property type="component" value="Chromosome"/>
</dbReference>
<dbReference type="PANTHER" id="PTHR42783:SF3">
    <property type="entry name" value="GLUTAMATE SYNTHASE [NADPH] SMALL CHAIN-RELATED"/>
    <property type="match status" value="1"/>
</dbReference>
<gene>
    <name evidence="3" type="ORF">DB32_003600</name>
</gene>
<dbReference type="PANTHER" id="PTHR42783">
    <property type="entry name" value="GLUTAMATE SYNTHASE [NADPH] SMALL CHAIN"/>
    <property type="match status" value="1"/>
</dbReference>
<feature type="domain" description="4Fe-4S ferredoxin-type" evidence="2">
    <location>
        <begin position="903"/>
        <end position="934"/>
    </location>
</feature>
<dbReference type="PROSITE" id="PS51379">
    <property type="entry name" value="4FE4S_FER_2"/>
    <property type="match status" value="3"/>
</dbReference>
<dbReference type="CDD" id="cd10551">
    <property type="entry name" value="PsrB"/>
    <property type="match status" value="1"/>
</dbReference>
<dbReference type="InterPro" id="IPR017896">
    <property type="entry name" value="4Fe4S_Fe-S-bd"/>
</dbReference>
<dbReference type="KEGG" id="samy:DB32_003600"/>
<feature type="domain" description="4Fe-4S ferredoxin-type" evidence="2">
    <location>
        <begin position="832"/>
        <end position="862"/>
    </location>
</feature>
<dbReference type="Gene3D" id="3.40.228.10">
    <property type="entry name" value="Dimethylsulfoxide Reductase, domain 2"/>
    <property type="match status" value="1"/>
</dbReference>
<sequence length="1080" mass="117895">MSKRPAITHSNALPKGAPLAWRSIEERLDPKRFQELAASEPGVQVEKSDLITIGKKSADSSESKGGVNRRQFLTLSGAAAAAAAMSGCARRPVEHILPYTRQPEYVVPGVPLHYATVLPRRSDVIGVLVESHEGRPTKIEGNSLHPGSHPGAEERGEPQHGGTDLQTQAQILNLYDMDRGAHVMRGAGDERAASSWSDFDEFFAEHLRGLEASAGEGLRFLMEPTTSPTLVAAKQALAGRFPQARFHSYSPISDWNALEGARIAYGRPLHTVPDFSRARVIVSLDSDFLLTESGNPRFQHLFADGRRFMNAEGAREMNRLYVVEPGVSVTGANADHRIRVASQDVGTFARALARALGASGVDVSTVQGGLGEPAALEGVNVEAIARDLARNRGRSAIVVGARQPAWVHALAHALNAALDNLGQTIALHEVLDAAAHGEGAQDPNADLRALVADMGANRVSTLVMLGGNPVYDAPHDLGFRDALAGVANKIHLSSHDNETSILCDWYLPQTHELESWGDHRALDGAYAIQQPLIAPLRGGRNAIELVGLASGERSWRAYHAVRRTFAQIAPGDAFDRAWRAALQRGVVAGSPTTLARDAAPNGATVSQAVQQGAGQRAELGESSWEVSFVPDNKLLDGRWANNPWLLELPDPISKVSWDNAALISWGSARQLGVRNGDVVRIERDGIDAIEIPVVIVPGTADRCVVLSLGWGRTRGGTYANDHGVDVYPARLAETFWFGAGYRVSRAGRRSAISLQQEHHSMEGRPLAIDATVEEYIAQPDFGQWGIPTPTTPPLWEEVDYTEPQPPAQGGTSWSLLPEGRQAPDDAPPRHAWGMTIDLTTCTGCNACVIACIAENNIPMVGKEQVARGREMHWLRIDRYFTERQIDPWAARDTVYDVVDEDHLEVAFQPMACQHCEEAPCENVCPVNATVHSPEGINEMAYNRCIGTRYCANNCPYKVRRFNYLAYAGDVPELQRMQFNPNVSVRMRGVMEKCTYCIQRIESVRIHAHNEGRRIRQGELITACAQACPSNAIFFGDLNDADAEVTRWAHVDRQYKVLADVGTQPRTTYAGRIRNPNPEMV</sequence>
<dbReference type="RefSeq" id="WP_053233624.1">
    <property type="nucleotide sequence ID" value="NZ_CP011125.1"/>
</dbReference>
<dbReference type="SUPFAM" id="SSF54862">
    <property type="entry name" value="4Fe-4S ferredoxins"/>
    <property type="match status" value="1"/>
</dbReference>
<reference evidence="3 4" key="1">
    <citation type="submission" date="2015-03" db="EMBL/GenBank/DDBJ databases">
        <title>Genome assembly of Sandaracinus amylolyticus DSM 53668.</title>
        <authorList>
            <person name="Sharma G."/>
            <person name="Subramanian S."/>
        </authorList>
    </citation>
    <scope>NUCLEOTIDE SEQUENCE [LARGE SCALE GENOMIC DNA]</scope>
    <source>
        <strain evidence="3 4">DSM 53668</strain>
    </source>
</reference>
<protein>
    <submittedName>
        <fullName evidence="3">Molybdopterin oxidoreductase, iron-sulfur binding subunit</fullName>
    </submittedName>
</protein>
<feature type="domain" description="4Fe-4S ferredoxin-type" evidence="2">
    <location>
        <begin position="935"/>
        <end position="964"/>
    </location>
</feature>
<dbReference type="Pfam" id="PF13247">
    <property type="entry name" value="Fer4_11"/>
    <property type="match status" value="1"/>
</dbReference>
<dbReference type="InterPro" id="IPR009010">
    <property type="entry name" value="Asp_de-COase-like_dom_sf"/>
</dbReference>
<feature type="region of interest" description="Disordered" evidence="1">
    <location>
        <begin position="135"/>
        <end position="163"/>
    </location>
</feature>
<dbReference type="OrthoDB" id="9789030at2"/>
<evidence type="ECO:0000313" key="4">
    <source>
        <dbReference type="Proteomes" id="UP000034883"/>
    </source>
</evidence>
<dbReference type="PROSITE" id="PS51318">
    <property type="entry name" value="TAT"/>
    <property type="match status" value="1"/>
</dbReference>
<proteinExistence type="predicted"/>
<dbReference type="AlphaFoldDB" id="A0A0F6YIQ6"/>